<reference evidence="1" key="2">
    <citation type="submission" date="2020-11" db="EMBL/GenBank/DDBJ databases">
        <authorList>
            <person name="McCartney M.A."/>
            <person name="Auch B."/>
            <person name="Kono T."/>
            <person name="Mallez S."/>
            <person name="Becker A."/>
            <person name="Gohl D.M."/>
            <person name="Silverstein K.A.T."/>
            <person name="Koren S."/>
            <person name="Bechman K.B."/>
            <person name="Herman A."/>
            <person name="Abrahante J.E."/>
            <person name="Garbe J."/>
        </authorList>
    </citation>
    <scope>NUCLEOTIDE SEQUENCE</scope>
    <source>
        <strain evidence="1">Duluth1</strain>
        <tissue evidence="1">Whole animal</tissue>
    </source>
</reference>
<evidence type="ECO:0000313" key="1">
    <source>
        <dbReference type="EMBL" id="KAH3862435.1"/>
    </source>
</evidence>
<dbReference type="Proteomes" id="UP000828390">
    <property type="component" value="Unassembled WGS sequence"/>
</dbReference>
<evidence type="ECO:0000313" key="2">
    <source>
        <dbReference type="Proteomes" id="UP000828390"/>
    </source>
</evidence>
<name>A0A9D4LQQ2_DREPO</name>
<gene>
    <name evidence="1" type="ORF">DPMN_025402</name>
</gene>
<comment type="caution">
    <text evidence="1">The sequence shown here is derived from an EMBL/GenBank/DDBJ whole genome shotgun (WGS) entry which is preliminary data.</text>
</comment>
<proteinExistence type="predicted"/>
<organism evidence="1 2">
    <name type="scientific">Dreissena polymorpha</name>
    <name type="common">Zebra mussel</name>
    <name type="synonym">Mytilus polymorpha</name>
    <dbReference type="NCBI Taxonomy" id="45954"/>
    <lineage>
        <taxon>Eukaryota</taxon>
        <taxon>Metazoa</taxon>
        <taxon>Spiralia</taxon>
        <taxon>Lophotrochozoa</taxon>
        <taxon>Mollusca</taxon>
        <taxon>Bivalvia</taxon>
        <taxon>Autobranchia</taxon>
        <taxon>Heteroconchia</taxon>
        <taxon>Euheterodonta</taxon>
        <taxon>Imparidentia</taxon>
        <taxon>Neoheterodontei</taxon>
        <taxon>Myida</taxon>
        <taxon>Dreissenoidea</taxon>
        <taxon>Dreissenidae</taxon>
        <taxon>Dreissena</taxon>
    </lineage>
</organism>
<dbReference type="EMBL" id="JAIWYP010000002">
    <property type="protein sequence ID" value="KAH3862435.1"/>
    <property type="molecule type" value="Genomic_DNA"/>
</dbReference>
<accession>A0A9D4LQQ2</accession>
<keyword evidence="2" id="KW-1185">Reference proteome</keyword>
<dbReference type="AlphaFoldDB" id="A0A9D4LQQ2"/>
<protein>
    <submittedName>
        <fullName evidence="1">Uncharacterized protein</fullName>
    </submittedName>
</protein>
<reference evidence="1" key="1">
    <citation type="journal article" date="2019" name="bioRxiv">
        <title>The Genome of the Zebra Mussel, Dreissena polymorpha: A Resource for Invasive Species Research.</title>
        <authorList>
            <person name="McCartney M.A."/>
            <person name="Auch B."/>
            <person name="Kono T."/>
            <person name="Mallez S."/>
            <person name="Zhang Y."/>
            <person name="Obille A."/>
            <person name="Becker A."/>
            <person name="Abrahante J.E."/>
            <person name="Garbe J."/>
            <person name="Badalamenti J.P."/>
            <person name="Herman A."/>
            <person name="Mangelson H."/>
            <person name="Liachko I."/>
            <person name="Sullivan S."/>
            <person name="Sone E.D."/>
            <person name="Koren S."/>
            <person name="Silverstein K.A.T."/>
            <person name="Beckman K.B."/>
            <person name="Gohl D.M."/>
        </authorList>
    </citation>
    <scope>NUCLEOTIDE SEQUENCE</scope>
    <source>
        <strain evidence="1">Duluth1</strain>
        <tissue evidence="1">Whole animal</tissue>
    </source>
</reference>
<sequence length="79" mass="8799">MVHAVTEQEPCQSLPSHLTELFERSTVHLNESEKADLNSVLCRYSSVFSSSPEDIGRTNLVQHAINTGNAAPIRQPPRR</sequence>